<dbReference type="GO" id="GO:0016887">
    <property type="term" value="F:ATP hydrolysis activity"/>
    <property type="evidence" value="ECO:0007669"/>
    <property type="project" value="InterPro"/>
</dbReference>
<dbReference type="Pfam" id="PF00005">
    <property type="entry name" value="ABC_tran"/>
    <property type="match status" value="1"/>
</dbReference>
<organism evidence="4 5">
    <name type="scientific">Cellulomonas carbonis T26</name>
    <dbReference type="NCBI Taxonomy" id="947969"/>
    <lineage>
        <taxon>Bacteria</taxon>
        <taxon>Bacillati</taxon>
        <taxon>Actinomycetota</taxon>
        <taxon>Actinomycetes</taxon>
        <taxon>Micrococcales</taxon>
        <taxon>Cellulomonadaceae</taxon>
        <taxon>Cellulomonas</taxon>
    </lineage>
</organism>
<dbReference type="InterPro" id="IPR003593">
    <property type="entry name" value="AAA+_ATPase"/>
</dbReference>
<dbReference type="EMBL" id="AXCY01000052">
    <property type="protein sequence ID" value="KGM10388.1"/>
    <property type="molecule type" value="Genomic_DNA"/>
</dbReference>
<dbReference type="InterPro" id="IPR015854">
    <property type="entry name" value="ABC_transpr_LolD-like"/>
</dbReference>
<dbReference type="InterPro" id="IPR017871">
    <property type="entry name" value="ABC_transporter-like_CS"/>
</dbReference>
<accession>A0A0A0BPI1</accession>
<dbReference type="Gene3D" id="3.40.50.300">
    <property type="entry name" value="P-loop containing nucleotide triphosphate hydrolases"/>
    <property type="match status" value="1"/>
</dbReference>
<dbReference type="PROSITE" id="PS00211">
    <property type="entry name" value="ABC_TRANSPORTER_1"/>
    <property type="match status" value="1"/>
</dbReference>
<reference evidence="4 5" key="1">
    <citation type="submission" date="2013-08" db="EMBL/GenBank/DDBJ databases">
        <title>Genome sequencing of Cellulomonas carbonis T26.</title>
        <authorList>
            <person name="Chen F."/>
            <person name="Li Y."/>
            <person name="Wang G."/>
        </authorList>
    </citation>
    <scope>NUCLEOTIDE SEQUENCE [LARGE SCALE GENOMIC DNA]</scope>
    <source>
        <strain evidence="4 5">T26</strain>
    </source>
</reference>
<keyword evidence="2 4" id="KW-0067">ATP-binding</keyword>
<proteinExistence type="predicted"/>
<dbReference type="GO" id="GO:0005524">
    <property type="term" value="F:ATP binding"/>
    <property type="evidence" value="ECO:0007669"/>
    <property type="project" value="UniProtKB-KW"/>
</dbReference>
<dbReference type="InterPro" id="IPR027417">
    <property type="entry name" value="P-loop_NTPase"/>
</dbReference>
<dbReference type="AlphaFoldDB" id="A0A0A0BPI1"/>
<evidence type="ECO:0000313" key="4">
    <source>
        <dbReference type="EMBL" id="KGM10388.1"/>
    </source>
</evidence>
<dbReference type="PANTHER" id="PTHR24220">
    <property type="entry name" value="IMPORT ATP-BINDING PROTEIN"/>
    <property type="match status" value="1"/>
</dbReference>
<protein>
    <submittedName>
        <fullName evidence="4">Macrolide ABC transporter ATP-binding protein</fullName>
    </submittedName>
</protein>
<dbReference type="GO" id="GO:0022857">
    <property type="term" value="F:transmembrane transporter activity"/>
    <property type="evidence" value="ECO:0007669"/>
    <property type="project" value="TreeGrafter"/>
</dbReference>
<dbReference type="InterPro" id="IPR003439">
    <property type="entry name" value="ABC_transporter-like_ATP-bd"/>
</dbReference>
<evidence type="ECO:0000256" key="2">
    <source>
        <dbReference type="ARBA" id="ARBA00022840"/>
    </source>
</evidence>
<reference evidence="4 5" key="2">
    <citation type="journal article" date="2015" name="Stand. Genomic Sci.">
        <title>Draft genome sequence of Cellulomonas carbonis T26(T) and comparative analysis of six Cellulomonas genomes.</title>
        <authorList>
            <person name="Zhuang W."/>
            <person name="Zhang S."/>
            <person name="Xia X."/>
            <person name="Wang G."/>
        </authorList>
    </citation>
    <scope>NUCLEOTIDE SEQUENCE [LARGE SCALE GENOMIC DNA]</scope>
    <source>
        <strain evidence="4 5">T26</strain>
    </source>
</reference>
<dbReference type="SMART" id="SM00382">
    <property type="entry name" value="AAA"/>
    <property type="match status" value="1"/>
</dbReference>
<sequence length="226" mass="23385">MQVAASPLVSCRGVTYMYSRGAAPAVVDVTMDVLRGDSICLTGPSGSGKSTLLAILGGVVQPSEGSVRWWATGERPSRDTATDVHGCDASWVMQTANLLPRAHALENAALEAIIRGIPPSRALARSAAVLDELGLGAFYRTPARKLSGGQAQRVAVARSIVASAPLILADEPTGQLDSVSTARVVSALLATVPAGATVVMASHDPAVAERCSRVLTMVDGTIRDDR</sequence>
<gene>
    <name evidence="4" type="ORF">N868_15540</name>
</gene>
<evidence type="ECO:0000256" key="1">
    <source>
        <dbReference type="ARBA" id="ARBA00022741"/>
    </source>
</evidence>
<dbReference type="SUPFAM" id="SSF52540">
    <property type="entry name" value="P-loop containing nucleoside triphosphate hydrolases"/>
    <property type="match status" value="1"/>
</dbReference>
<dbReference type="Proteomes" id="UP000029839">
    <property type="component" value="Unassembled WGS sequence"/>
</dbReference>
<dbReference type="GO" id="GO:0005886">
    <property type="term" value="C:plasma membrane"/>
    <property type="evidence" value="ECO:0007669"/>
    <property type="project" value="TreeGrafter"/>
</dbReference>
<evidence type="ECO:0000313" key="5">
    <source>
        <dbReference type="Proteomes" id="UP000029839"/>
    </source>
</evidence>
<comment type="caution">
    <text evidence="4">The sequence shown here is derived from an EMBL/GenBank/DDBJ whole genome shotgun (WGS) entry which is preliminary data.</text>
</comment>
<keyword evidence="5" id="KW-1185">Reference proteome</keyword>
<name>A0A0A0BPI1_9CELL</name>
<feature type="domain" description="ABC transporter" evidence="3">
    <location>
        <begin position="9"/>
        <end position="226"/>
    </location>
</feature>
<evidence type="ECO:0000259" key="3">
    <source>
        <dbReference type="PROSITE" id="PS50893"/>
    </source>
</evidence>
<keyword evidence="1" id="KW-0547">Nucleotide-binding</keyword>
<dbReference type="PROSITE" id="PS50893">
    <property type="entry name" value="ABC_TRANSPORTER_2"/>
    <property type="match status" value="1"/>
</dbReference>